<dbReference type="AlphaFoldDB" id="A0A398AYK9"/>
<gene>
    <name evidence="1" type="ORF">D1970_18425</name>
</gene>
<evidence type="ECO:0008006" key="3">
    <source>
        <dbReference type="Google" id="ProtNLM"/>
    </source>
</evidence>
<dbReference type="RefSeq" id="WP_119114328.1">
    <property type="nucleotide sequence ID" value="NZ_JABUHL010000003.1"/>
</dbReference>
<accession>A0A398AYK9</accession>
<reference evidence="1 2" key="1">
    <citation type="submission" date="2018-08" db="EMBL/GenBank/DDBJ databases">
        <title>Bacillus jemisoniae sp. nov., Bacillus chryseoplanitiae sp. nov., Bacillus resnikiae sp. nov., and Bacillus frankliniae sp. nov., isolated from Viking spacecraft and associated surfaces.</title>
        <authorList>
            <person name="Seuylemezian A."/>
            <person name="Vaishampayan P."/>
        </authorList>
    </citation>
    <scope>NUCLEOTIDE SEQUENCE [LARGE SCALE GENOMIC DNA]</scope>
    <source>
        <strain evidence="1 2">JJ-247</strain>
    </source>
</reference>
<dbReference type="Proteomes" id="UP000265816">
    <property type="component" value="Unassembled WGS sequence"/>
</dbReference>
<evidence type="ECO:0000313" key="1">
    <source>
        <dbReference type="EMBL" id="RID82601.1"/>
    </source>
</evidence>
<proteinExistence type="predicted"/>
<protein>
    <recommendedName>
        <fullName evidence="3">HTH IS21-type domain-containing protein</fullName>
    </recommendedName>
</protein>
<sequence>MLKMANIELIRKLHFKEGRSIRQLAKDLGHARQTIRKALESPEFPTYSRKAPYAKHSVGPFIPIIIQWLISDRTAPIKQRHTAAQIYRRLMKEHGLA</sequence>
<evidence type="ECO:0000313" key="2">
    <source>
        <dbReference type="Proteomes" id="UP000265816"/>
    </source>
</evidence>
<name>A0A398AYK9_9BACI</name>
<comment type="caution">
    <text evidence="1">The sequence shown here is derived from an EMBL/GenBank/DDBJ whole genome shotgun (WGS) entry which is preliminary data.</text>
</comment>
<organism evidence="1 2">
    <name type="scientific">Mesobacillus zeae</name>
    <dbReference type="NCBI Taxonomy" id="1917180"/>
    <lineage>
        <taxon>Bacteria</taxon>
        <taxon>Bacillati</taxon>
        <taxon>Bacillota</taxon>
        <taxon>Bacilli</taxon>
        <taxon>Bacillales</taxon>
        <taxon>Bacillaceae</taxon>
        <taxon>Mesobacillus</taxon>
    </lineage>
</organism>
<keyword evidence="2" id="KW-1185">Reference proteome</keyword>
<dbReference type="EMBL" id="QWVT01000034">
    <property type="protein sequence ID" value="RID82601.1"/>
    <property type="molecule type" value="Genomic_DNA"/>
</dbReference>
<dbReference type="OrthoDB" id="92877at2"/>